<accession>A0A059BFT4</accession>
<dbReference type="PANTHER" id="PTHR15907">
    <property type="entry name" value="DUF614 FAMILY PROTEIN-RELATED"/>
    <property type="match status" value="1"/>
</dbReference>
<dbReference type="EMBL" id="KK198759">
    <property type="protein sequence ID" value="KCW64535.1"/>
    <property type="molecule type" value="Genomic_DNA"/>
</dbReference>
<dbReference type="InParanoid" id="A0A059BFT4"/>
<dbReference type="AlphaFoldDB" id="A0A059BFT4"/>
<proteinExistence type="predicted"/>
<feature type="signal peptide" evidence="1">
    <location>
        <begin position="1"/>
        <end position="17"/>
    </location>
</feature>
<keyword evidence="1" id="KW-0732">Signal</keyword>
<name>A0A059BFT4_EUCGR</name>
<dbReference type="Pfam" id="PF04749">
    <property type="entry name" value="PLAC8"/>
    <property type="match status" value="1"/>
</dbReference>
<reference evidence="2" key="1">
    <citation type="submission" date="2013-07" db="EMBL/GenBank/DDBJ databases">
        <title>The genome of Eucalyptus grandis.</title>
        <authorList>
            <person name="Schmutz J."/>
            <person name="Hayes R."/>
            <person name="Myburg A."/>
            <person name="Tuskan G."/>
            <person name="Grattapaglia D."/>
            <person name="Rokhsar D.S."/>
        </authorList>
    </citation>
    <scope>NUCLEOTIDE SEQUENCE</scope>
    <source>
        <tissue evidence="2">Leaf extractions</tissue>
    </source>
</reference>
<dbReference type="STRING" id="71139.A0A059BFT4"/>
<gene>
    <name evidence="2" type="ORF">EUGRSUZ_G02137</name>
</gene>
<protein>
    <submittedName>
        <fullName evidence="2">Uncharacterized protein</fullName>
    </submittedName>
</protein>
<evidence type="ECO:0000256" key="1">
    <source>
        <dbReference type="SAM" id="SignalP"/>
    </source>
</evidence>
<sequence length="92" mass="10480">MYCAIFTLISLLTSCACLYSCTYRTRLRRGFRLKEDPCKDCSVHCCCMYCAHCQESRELKSRGFNVAKGWEGNARQHSEVAMAPAVQGAMRR</sequence>
<dbReference type="NCBIfam" id="TIGR01571">
    <property type="entry name" value="A_thal_Cys_rich"/>
    <property type="match status" value="1"/>
</dbReference>
<organism evidence="2">
    <name type="scientific">Eucalyptus grandis</name>
    <name type="common">Flooded gum</name>
    <dbReference type="NCBI Taxonomy" id="71139"/>
    <lineage>
        <taxon>Eukaryota</taxon>
        <taxon>Viridiplantae</taxon>
        <taxon>Streptophyta</taxon>
        <taxon>Embryophyta</taxon>
        <taxon>Tracheophyta</taxon>
        <taxon>Spermatophyta</taxon>
        <taxon>Magnoliopsida</taxon>
        <taxon>eudicotyledons</taxon>
        <taxon>Gunneridae</taxon>
        <taxon>Pentapetalae</taxon>
        <taxon>rosids</taxon>
        <taxon>malvids</taxon>
        <taxon>Myrtales</taxon>
        <taxon>Myrtaceae</taxon>
        <taxon>Myrtoideae</taxon>
        <taxon>Eucalypteae</taxon>
        <taxon>Eucalyptus</taxon>
    </lineage>
</organism>
<dbReference type="InterPro" id="IPR006461">
    <property type="entry name" value="PLAC_motif_containing"/>
</dbReference>
<feature type="chain" id="PRO_5001568205" evidence="1">
    <location>
        <begin position="18"/>
        <end position="92"/>
    </location>
</feature>
<dbReference type="Gramene" id="KCW64535">
    <property type="protein sequence ID" value="KCW64535"/>
    <property type="gene ID" value="EUGRSUZ_G02137"/>
</dbReference>
<evidence type="ECO:0000313" key="2">
    <source>
        <dbReference type="EMBL" id="KCW64535.1"/>
    </source>
</evidence>